<accession>A0ABX0SX72</accession>
<dbReference type="Gene3D" id="3.10.450.50">
    <property type="match status" value="1"/>
</dbReference>
<sequence>MNEGFEAHRERLRAVAYRMLGSHSDAEDVVQEAWLRLARVDAGRIDNLGAWLTTVVSRLCLDTLRARENRREEPAGHDLPVAAHGGEPAEEAVLADSAGRALLVVLDRLSPAERVAFVLHDLFAVPFEEVAPVVGRTTATTKKLASRARQKVRGRPAAPGADLDRQRRVVAAFLAAVRAGDVEAVLRVLDPDVVRSADGRALAPGRPAEVRGASRVAEEIAVFGRSARWADLALVDGAVGIVIAPRGRLRLVLTFTIGGERITGYRLIADPGRLAQLELALAG</sequence>
<dbReference type="NCBIfam" id="TIGR02937">
    <property type="entry name" value="sigma70-ECF"/>
    <property type="match status" value="1"/>
</dbReference>
<organism evidence="8 9">
    <name type="scientific">Amycolatopsis viridis</name>
    <dbReference type="NCBI Taxonomy" id="185678"/>
    <lineage>
        <taxon>Bacteria</taxon>
        <taxon>Bacillati</taxon>
        <taxon>Actinomycetota</taxon>
        <taxon>Actinomycetes</taxon>
        <taxon>Pseudonocardiales</taxon>
        <taxon>Pseudonocardiaceae</taxon>
        <taxon>Amycolatopsis</taxon>
    </lineage>
</organism>
<evidence type="ECO:0000256" key="2">
    <source>
        <dbReference type="ARBA" id="ARBA00011344"/>
    </source>
</evidence>
<dbReference type="InterPro" id="IPR013324">
    <property type="entry name" value="RNA_pol_sigma_r3/r4-like"/>
</dbReference>
<dbReference type="SUPFAM" id="SSF88946">
    <property type="entry name" value="Sigma2 domain of RNA polymerase sigma factors"/>
    <property type="match status" value="1"/>
</dbReference>
<evidence type="ECO:0000256" key="3">
    <source>
        <dbReference type="ARBA" id="ARBA00023015"/>
    </source>
</evidence>
<keyword evidence="3" id="KW-0805">Transcription regulation</keyword>
<comment type="caution">
    <text evidence="8">The sequence shown here is derived from an EMBL/GenBank/DDBJ whole genome shotgun (WGS) entry which is preliminary data.</text>
</comment>
<protein>
    <submittedName>
        <fullName evidence="8">RNA polymerase sigma-70 factor (ECF subfamily)</fullName>
    </submittedName>
</protein>
<gene>
    <name evidence="8" type="ORF">FHX46_004088</name>
</gene>
<evidence type="ECO:0000256" key="5">
    <source>
        <dbReference type="ARBA" id="ARBA00023163"/>
    </source>
</evidence>
<dbReference type="PANTHER" id="PTHR30173:SF43">
    <property type="entry name" value="ECF RNA POLYMERASE SIGMA FACTOR SIGI-RELATED"/>
    <property type="match status" value="1"/>
</dbReference>
<dbReference type="SUPFAM" id="SSF54427">
    <property type="entry name" value="NTF2-like"/>
    <property type="match status" value="1"/>
</dbReference>
<proteinExistence type="inferred from homology"/>
<name>A0ABX0SX72_9PSEU</name>
<comment type="subunit">
    <text evidence="2">Interacts transiently with the RNA polymerase catalytic core formed by RpoA, RpoB, RpoC and RpoZ (2 alpha, 1 beta, 1 beta' and 1 omega subunit) to form the RNA polymerase holoenzyme that can initiate transcription.</text>
</comment>
<dbReference type="Gene3D" id="1.10.1740.10">
    <property type="match status" value="1"/>
</dbReference>
<dbReference type="InterPro" id="IPR032710">
    <property type="entry name" value="NTF2-like_dom_sf"/>
</dbReference>
<dbReference type="InterPro" id="IPR014284">
    <property type="entry name" value="RNA_pol_sigma-70_dom"/>
</dbReference>
<dbReference type="Pfam" id="PF04542">
    <property type="entry name" value="Sigma70_r2"/>
    <property type="match status" value="1"/>
</dbReference>
<keyword evidence="9" id="KW-1185">Reference proteome</keyword>
<dbReference type="Proteomes" id="UP000754495">
    <property type="component" value="Unassembled WGS sequence"/>
</dbReference>
<feature type="domain" description="RNA polymerase sigma factor 70 region 4 type 2" evidence="7">
    <location>
        <begin position="101"/>
        <end position="151"/>
    </location>
</feature>
<dbReference type="InterPro" id="IPR013325">
    <property type="entry name" value="RNA_pol_sigma_r2"/>
</dbReference>
<dbReference type="InterPro" id="IPR052704">
    <property type="entry name" value="ECF_Sigma-70_Domain"/>
</dbReference>
<keyword evidence="5" id="KW-0804">Transcription</keyword>
<evidence type="ECO:0000259" key="6">
    <source>
        <dbReference type="Pfam" id="PF04542"/>
    </source>
</evidence>
<dbReference type="PANTHER" id="PTHR30173">
    <property type="entry name" value="SIGMA 19 FACTOR"/>
    <property type="match status" value="1"/>
</dbReference>
<dbReference type="RefSeq" id="WP_313886203.1">
    <property type="nucleotide sequence ID" value="NZ_JAANOU010000001.1"/>
</dbReference>
<evidence type="ECO:0000259" key="7">
    <source>
        <dbReference type="Pfam" id="PF08281"/>
    </source>
</evidence>
<dbReference type="Pfam" id="PF08281">
    <property type="entry name" value="Sigma70_r4_2"/>
    <property type="match status" value="1"/>
</dbReference>
<dbReference type="InterPro" id="IPR036388">
    <property type="entry name" value="WH-like_DNA-bd_sf"/>
</dbReference>
<dbReference type="SUPFAM" id="SSF88659">
    <property type="entry name" value="Sigma3 and sigma4 domains of RNA polymerase sigma factors"/>
    <property type="match status" value="1"/>
</dbReference>
<reference evidence="8 9" key="1">
    <citation type="submission" date="2020-03" db="EMBL/GenBank/DDBJ databases">
        <title>Sequencing the genomes of 1000 actinobacteria strains.</title>
        <authorList>
            <person name="Klenk H.-P."/>
        </authorList>
    </citation>
    <scope>NUCLEOTIDE SEQUENCE [LARGE SCALE GENOMIC DNA]</scope>
    <source>
        <strain evidence="8 9">DSM 45668</strain>
    </source>
</reference>
<keyword evidence="4" id="KW-0731">Sigma factor</keyword>
<dbReference type="InterPro" id="IPR013249">
    <property type="entry name" value="RNA_pol_sigma70_r4_t2"/>
</dbReference>
<evidence type="ECO:0000256" key="4">
    <source>
        <dbReference type="ARBA" id="ARBA00023082"/>
    </source>
</evidence>
<evidence type="ECO:0000256" key="1">
    <source>
        <dbReference type="ARBA" id="ARBA00010641"/>
    </source>
</evidence>
<evidence type="ECO:0000313" key="8">
    <source>
        <dbReference type="EMBL" id="NIH81558.1"/>
    </source>
</evidence>
<dbReference type="Gene3D" id="1.10.10.10">
    <property type="entry name" value="Winged helix-like DNA-binding domain superfamily/Winged helix DNA-binding domain"/>
    <property type="match status" value="1"/>
</dbReference>
<dbReference type="InterPro" id="IPR007627">
    <property type="entry name" value="RNA_pol_sigma70_r2"/>
</dbReference>
<evidence type="ECO:0000313" key="9">
    <source>
        <dbReference type="Proteomes" id="UP000754495"/>
    </source>
</evidence>
<comment type="similarity">
    <text evidence="1">Belongs to the sigma-70 factor family. ECF subfamily.</text>
</comment>
<dbReference type="EMBL" id="JAANOU010000001">
    <property type="protein sequence ID" value="NIH81558.1"/>
    <property type="molecule type" value="Genomic_DNA"/>
</dbReference>
<feature type="domain" description="RNA polymerase sigma-70 region 2" evidence="6">
    <location>
        <begin position="5"/>
        <end position="68"/>
    </location>
</feature>